<proteinExistence type="inferred from homology"/>
<dbReference type="CDD" id="cd03425">
    <property type="entry name" value="NUDIX_MutT_NudA_like"/>
    <property type="match status" value="1"/>
</dbReference>
<evidence type="ECO:0000256" key="4">
    <source>
        <dbReference type="ARBA" id="ARBA00022705"/>
    </source>
</evidence>
<evidence type="ECO:0000313" key="19">
    <source>
        <dbReference type="Proteomes" id="UP001597158"/>
    </source>
</evidence>
<reference evidence="19" key="1">
    <citation type="journal article" date="2019" name="Int. J. Syst. Evol. Microbiol.">
        <title>The Global Catalogue of Microorganisms (GCM) 10K type strain sequencing project: providing services to taxonomists for standard genome sequencing and annotation.</title>
        <authorList>
            <consortium name="The Broad Institute Genomics Platform"/>
            <consortium name="The Broad Institute Genome Sequencing Center for Infectious Disease"/>
            <person name="Wu L."/>
            <person name="Ma J."/>
        </authorList>
    </citation>
    <scope>NUCLEOTIDE SEQUENCE [LARGE SCALE GENOMIC DNA]</scope>
    <source>
        <strain evidence="19">CCUG 48884</strain>
    </source>
</reference>
<keyword evidence="8" id="KW-0460">Magnesium</keyword>
<evidence type="ECO:0000256" key="12">
    <source>
        <dbReference type="ARBA" id="ARBA00038905"/>
    </source>
</evidence>
<dbReference type="Proteomes" id="UP001597158">
    <property type="component" value="Unassembled WGS sequence"/>
</dbReference>
<dbReference type="CDD" id="cd00564">
    <property type="entry name" value="TMP_TenI"/>
    <property type="match status" value="1"/>
</dbReference>
<dbReference type="NCBIfam" id="NF006530">
    <property type="entry name" value="PRK08999.1"/>
    <property type="match status" value="1"/>
</dbReference>
<dbReference type="InterPro" id="IPR022998">
    <property type="entry name" value="ThiamineP_synth_TenI"/>
</dbReference>
<evidence type="ECO:0000256" key="10">
    <source>
        <dbReference type="ARBA" id="ARBA00035861"/>
    </source>
</evidence>
<sequence>MTRKLVDVAAGVLLRADGAYLLGQRAPDTVYAGYWEFPGGKVERGESPAQALCRELEEELGIHVTHLRPWLRREHLYEHAHVRLHFFEVAAWQGTLNDRVHSALAWVAPGDPVPAPRLPANGPILKALRLPRIMGITQATAIGAAEQLSVLERALQQGLGLVQVREAALDAGERERFARAALERVRASGGLLVVNSDLELARRIGADGCHLTAQRLLASSDRPEFEWVGASCHTRAELEHAAALGLDYALLGPVQPTATHPDQAGLGWARFGELTEGLPMPVFALGGLTQNDMSEARDAGAHGIAAIRGVWGRKDA</sequence>
<dbReference type="RefSeq" id="WP_277834784.1">
    <property type="nucleotide sequence ID" value="NZ_JARQZE010000016.1"/>
</dbReference>
<evidence type="ECO:0000313" key="18">
    <source>
        <dbReference type="EMBL" id="MFD1263682.1"/>
    </source>
</evidence>
<comment type="catalytic activity">
    <reaction evidence="11">
        <text>8-oxo-GTP + H2O = 8-oxo-GMP + diphosphate + H(+)</text>
        <dbReference type="Rhea" id="RHEA:67616"/>
        <dbReference type="ChEBI" id="CHEBI:15377"/>
        <dbReference type="ChEBI" id="CHEBI:15378"/>
        <dbReference type="ChEBI" id="CHEBI:33019"/>
        <dbReference type="ChEBI" id="CHEBI:143553"/>
        <dbReference type="ChEBI" id="CHEBI:145694"/>
    </reaction>
</comment>
<dbReference type="PROSITE" id="PS00893">
    <property type="entry name" value="NUDIX_BOX"/>
    <property type="match status" value="1"/>
</dbReference>
<evidence type="ECO:0000256" key="15">
    <source>
        <dbReference type="ARBA" id="ARBA00041979"/>
    </source>
</evidence>
<dbReference type="SUPFAM" id="SSF55811">
    <property type="entry name" value="Nudix"/>
    <property type="match status" value="1"/>
</dbReference>
<evidence type="ECO:0000256" key="13">
    <source>
        <dbReference type="ARBA" id="ARBA00040794"/>
    </source>
</evidence>
<dbReference type="EC" id="3.6.1.55" evidence="12"/>
<dbReference type="GO" id="GO:0016787">
    <property type="term" value="F:hydrolase activity"/>
    <property type="evidence" value="ECO:0007669"/>
    <property type="project" value="UniProtKB-KW"/>
</dbReference>
<dbReference type="Gene3D" id="3.90.79.10">
    <property type="entry name" value="Nucleoside Triphosphate Pyrophosphohydrolase"/>
    <property type="match status" value="1"/>
</dbReference>
<keyword evidence="19" id="KW-1185">Reference proteome</keyword>
<keyword evidence="5" id="KW-0479">Metal-binding</keyword>
<protein>
    <recommendedName>
        <fullName evidence="13">8-oxo-dGTP diphosphatase</fullName>
        <ecNumber evidence="12">3.6.1.55</ecNumber>
    </recommendedName>
    <alternativeName>
        <fullName evidence="16">7,8-dihydro-8-oxoguanine-triphosphatase</fullName>
    </alternativeName>
    <alternativeName>
        <fullName evidence="15">Mutator protein MutT</fullName>
    </alternativeName>
    <alternativeName>
        <fullName evidence="14">dGTP pyrophosphohydrolase</fullName>
    </alternativeName>
</protein>
<dbReference type="Pfam" id="PF02581">
    <property type="entry name" value="TMP-TENI"/>
    <property type="match status" value="1"/>
</dbReference>
<dbReference type="PANTHER" id="PTHR47707">
    <property type="entry name" value="8-OXO-DGTP DIPHOSPHATASE"/>
    <property type="match status" value="1"/>
</dbReference>
<evidence type="ECO:0000256" key="3">
    <source>
        <dbReference type="ARBA" id="ARBA00022457"/>
    </source>
</evidence>
<dbReference type="InterPro" id="IPR047127">
    <property type="entry name" value="MutT-like"/>
</dbReference>
<keyword evidence="9" id="KW-0234">DNA repair</keyword>
<organism evidence="18 19">
    <name type="scientific">Thauera mechernichensis</name>
    <dbReference type="NCBI Taxonomy" id="82788"/>
    <lineage>
        <taxon>Bacteria</taxon>
        <taxon>Pseudomonadati</taxon>
        <taxon>Pseudomonadota</taxon>
        <taxon>Betaproteobacteria</taxon>
        <taxon>Rhodocyclales</taxon>
        <taxon>Zoogloeaceae</taxon>
        <taxon>Thauera</taxon>
    </lineage>
</organism>
<gene>
    <name evidence="18" type="ORF">ACFQ4M_08795</name>
</gene>
<comment type="similarity">
    <text evidence="2">Belongs to the Nudix hydrolase family.</text>
</comment>
<keyword evidence="6" id="KW-0227">DNA damage</keyword>
<keyword evidence="7 18" id="KW-0378">Hydrolase</keyword>
<feature type="domain" description="Nudix hydrolase" evidence="17">
    <location>
        <begin position="4"/>
        <end position="132"/>
    </location>
</feature>
<dbReference type="Pfam" id="PF14815">
    <property type="entry name" value="NUDIX_4"/>
    <property type="match status" value="1"/>
</dbReference>
<name>A0ABW3WDC9_9RHOO</name>
<dbReference type="InterPro" id="IPR000086">
    <property type="entry name" value="NUDIX_hydrolase_dom"/>
</dbReference>
<evidence type="ECO:0000256" key="11">
    <source>
        <dbReference type="ARBA" id="ARBA00036904"/>
    </source>
</evidence>
<evidence type="ECO:0000256" key="5">
    <source>
        <dbReference type="ARBA" id="ARBA00022723"/>
    </source>
</evidence>
<comment type="catalytic activity">
    <reaction evidence="10">
        <text>8-oxo-dGTP + H2O = 8-oxo-dGMP + diphosphate + H(+)</text>
        <dbReference type="Rhea" id="RHEA:31575"/>
        <dbReference type="ChEBI" id="CHEBI:15377"/>
        <dbReference type="ChEBI" id="CHEBI:15378"/>
        <dbReference type="ChEBI" id="CHEBI:33019"/>
        <dbReference type="ChEBI" id="CHEBI:63224"/>
        <dbReference type="ChEBI" id="CHEBI:77896"/>
        <dbReference type="EC" id="3.6.1.55"/>
    </reaction>
</comment>
<dbReference type="InterPro" id="IPR020084">
    <property type="entry name" value="NUDIX_hydrolase_CS"/>
</dbReference>
<evidence type="ECO:0000256" key="8">
    <source>
        <dbReference type="ARBA" id="ARBA00022842"/>
    </source>
</evidence>
<evidence type="ECO:0000256" key="7">
    <source>
        <dbReference type="ARBA" id="ARBA00022801"/>
    </source>
</evidence>
<evidence type="ECO:0000256" key="9">
    <source>
        <dbReference type="ARBA" id="ARBA00023204"/>
    </source>
</evidence>
<evidence type="ECO:0000256" key="1">
    <source>
        <dbReference type="ARBA" id="ARBA00001946"/>
    </source>
</evidence>
<dbReference type="InterPro" id="IPR036206">
    <property type="entry name" value="ThiamineP_synth_sf"/>
</dbReference>
<dbReference type="InterPro" id="IPR020476">
    <property type="entry name" value="Nudix_hydrolase"/>
</dbReference>
<evidence type="ECO:0000256" key="2">
    <source>
        <dbReference type="ARBA" id="ARBA00005582"/>
    </source>
</evidence>
<dbReference type="SUPFAM" id="SSF51391">
    <property type="entry name" value="Thiamin phosphate synthase"/>
    <property type="match status" value="1"/>
</dbReference>
<dbReference type="PROSITE" id="PS51462">
    <property type="entry name" value="NUDIX"/>
    <property type="match status" value="1"/>
</dbReference>
<dbReference type="EMBL" id="JBHTMC010000014">
    <property type="protein sequence ID" value="MFD1263682.1"/>
    <property type="molecule type" value="Genomic_DNA"/>
</dbReference>
<dbReference type="PANTHER" id="PTHR47707:SF1">
    <property type="entry name" value="NUDIX HYDROLASE FAMILY PROTEIN"/>
    <property type="match status" value="1"/>
</dbReference>
<dbReference type="InterPro" id="IPR013785">
    <property type="entry name" value="Aldolase_TIM"/>
</dbReference>
<accession>A0ABW3WDC9</accession>
<comment type="cofactor">
    <cofactor evidence="1">
        <name>Mg(2+)</name>
        <dbReference type="ChEBI" id="CHEBI:18420"/>
    </cofactor>
</comment>
<dbReference type="InterPro" id="IPR029119">
    <property type="entry name" value="MutY_C"/>
</dbReference>
<keyword evidence="4" id="KW-0235">DNA replication</keyword>
<dbReference type="Gene3D" id="3.20.20.70">
    <property type="entry name" value="Aldolase class I"/>
    <property type="match status" value="1"/>
</dbReference>
<dbReference type="PRINTS" id="PR00502">
    <property type="entry name" value="NUDIXFAMILY"/>
</dbReference>
<evidence type="ECO:0000256" key="16">
    <source>
        <dbReference type="ARBA" id="ARBA00042798"/>
    </source>
</evidence>
<keyword evidence="3" id="KW-0515">Mutator protein</keyword>
<evidence type="ECO:0000256" key="14">
    <source>
        <dbReference type="ARBA" id="ARBA00041592"/>
    </source>
</evidence>
<dbReference type="InterPro" id="IPR015797">
    <property type="entry name" value="NUDIX_hydrolase-like_dom_sf"/>
</dbReference>
<comment type="caution">
    <text evidence="18">The sequence shown here is derived from an EMBL/GenBank/DDBJ whole genome shotgun (WGS) entry which is preliminary data.</text>
</comment>
<evidence type="ECO:0000259" key="17">
    <source>
        <dbReference type="PROSITE" id="PS51462"/>
    </source>
</evidence>
<evidence type="ECO:0000256" key="6">
    <source>
        <dbReference type="ARBA" id="ARBA00022763"/>
    </source>
</evidence>